<evidence type="ECO:0000313" key="1">
    <source>
        <dbReference type="EMBL" id="KAF3947721.1"/>
    </source>
</evidence>
<organism evidence="1 2">
    <name type="scientific">Castanea mollissima</name>
    <name type="common">Chinese chestnut</name>
    <dbReference type="NCBI Taxonomy" id="60419"/>
    <lineage>
        <taxon>Eukaryota</taxon>
        <taxon>Viridiplantae</taxon>
        <taxon>Streptophyta</taxon>
        <taxon>Embryophyta</taxon>
        <taxon>Tracheophyta</taxon>
        <taxon>Spermatophyta</taxon>
        <taxon>Magnoliopsida</taxon>
        <taxon>eudicotyledons</taxon>
        <taxon>Gunneridae</taxon>
        <taxon>Pentapetalae</taxon>
        <taxon>rosids</taxon>
        <taxon>fabids</taxon>
        <taxon>Fagales</taxon>
        <taxon>Fagaceae</taxon>
        <taxon>Castanea</taxon>
    </lineage>
</organism>
<dbReference type="AlphaFoldDB" id="A0A8J4QC56"/>
<keyword evidence="2" id="KW-1185">Reference proteome</keyword>
<gene>
    <name evidence="1" type="ORF">CMV_026177</name>
</gene>
<accession>A0A8J4QC56</accession>
<dbReference type="Proteomes" id="UP000737018">
    <property type="component" value="Unassembled WGS sequence"/>
</dbReference>
<evidence type="ECO:0000313" key="2">
    <source>
        <dbReference type="Proteomes" id="UP000737018"/>
    </source>
</evidence>
<name>A0A8J4QC56_9ROSI</name>
<proteinExistence type="predicted"/>
<reference evidence="1" key="1">
    <citation type="submission" date="2020-03" db="EMBL/GenBank/DDBJ databases">
        <title>Castanea mollissima Vanexum genome sequencing.</title>
        <authorList>
            <person name="Staton M."/>
        </authorList>
    </citation>
    <scope>NUCLEOTIDE SEQUENCE</scope>
    <source>
        <tissue evidence="1">Leaf</tissue>
    </source>
</reference>
<sequence length="88" mass="10295">MMALQKSSIIFRLIDMELIVVYNLQFQVQGKFVLASLRWLLRLPQQRTSLTICLNVLRRAIVLDDGKPFSIRVSLHVSLWDVSRYMAM</sequence>
<protein>
    <submittedName>
        <fullName evidence="1">Uncharacterized protein</fullName>
    </submittedName>
</protein>
<dbReference type="EMBL" id="JRKL02007456">
    <property type="protein sequence ID" value="KAF3947721.1"/>
    <property type="molecule type" value="Genomic_DNA"/>
</dbReference>
<comment type="caution">
    <text evidence="1">The sequence shown here is derived from an EMBL/GenBank/DDBJ whole genome shotgun (WGS) entry which is preliminary data.</text>
</comment>